<protein>
    <recommendedName>
        <fullName evidence="1">Immunity MXAN-0049 protein domain-containing protein</fullName>
    </recommendedName>
</protein>
<organism evidence="2 3">
    <name type="scientific">Pseudomonas piscis</name>
    <dbReference type="NCBI Taxonomy" id="2614538"/>
    <lineage>
        <taxon>Bacteria</taxon>
        <taxon>Pseudomonadati</taxon>
        <taxon>Pseudomonadota</taxon>
        <taxon>Gammaproteobacteria</taxon>
        <taxon>Pseudomonadales</taxon>
        <taxon>Pseudomonadaceae</taxon>
        <taxon>Pseudomonas</taxon>
    </lineage>
</organism>
<sequence length="203" mass="22471">MILSWKAPIHYNEKLIGSYDADSGSYETSGSDFDYLALLEGEPYPAAMDKPPLFFQCTVKKLLALDCLWLLGSVPLVSARLADFLREHAGSDIELLQPRSITADGQQISEPFYIVNASRAVNAIDHGRSEAERDDDGNIIYFKQTWFLDAVPDMGQIAREAQSGDLLLSSGLADRLIDSGFKGDKGLGLYSAERRFVPYRNNA</sequence>
<evidence type="ECO:0000313" key="3">
    <source>
        <dbReference type="Proteomes" id="UP001237292"/>
    </source>
</evidence>
<name>A0ABY9NGL5_9PSED</name>
<feature type="domain" description="Immunity MXAN-0049 protein" evidence="1">
    <location>
        <begin position="41"/>
        <end position="141"/>
    </location>
</feature>
<dbReference type="RefSeq" id="WP_085594165.1">
    <property type="nucleotide sequence ID" value="NZ_CP133164.1"/>
</dbReference>
<dbReference type="EMBL" id="CP133164">
    <property type="protein sequence ID" value="WMN17694.1"/>
    <property type="molecule type" value="Genomic_DNA"/>
</dbReference>
<keyword evidence="3" id="KW-1185">Reference proteome</keyword>
<evidence type="ECO:0000313" key="2">
    <source>
        <dbReference type="EMBL" id="WMN17694.1"/>
    </source>
</evidence>
<dbReference type="Pfam" id="PF07791">
    <property type="entry name" value="Imm11"/>
    <property type="match status" value="1"/>
</dbReference>
<proteinExistence type="predicted"/>
<dbReference type="InterPro" id="IPR012433">
    <property type="entry name" value="Imm11"/>
</dbReference>
<dbReference type="Proteomes" id="UP001237292">
    <property type="component" value="Chromosome"/>
</dbReference>
<gene>
    <name evidence="2" type="ORF">QL104_30850</name>
</gene>
<evidence type="ECO:0000259" key="1">
    <source>
        <dbReference type="Pfam" id="PF07791"/>
    </source>
</evidence>
<reference evidence="2 3" key="1">
    <citation type="journal article" date="2023" name="Access Microbiol">
        <title>The genome of a steinernematid-associated Pseudomonas piscis bacterium encodes the biosynthesis of insect toxins.</title>
        <authorList>
            <person name="Awori R.M."/>
            <person name="Hendre P."/>
            <person name="Amugune N.O."/>
        </authorList>
    </citation>
    <scope>NUCLEOTIDE SEQUENCE [LARGE SCALE GENOMIC DNA]</scope>
    <source>
        <strain evidence="2 3">75</strain>
    </source>
</reference>
<accession>A0ABY9NGL5</accession>